<evidence type="ECO:0000259" key="3">
    <source>
        <dbReference type="PROSITE" id="PS50158"/>
    </source>
</evidence>
<protein>
    <submittedName>
        <fullName evidence="4">Zinc finger, CCHC-type, retrotransposon gag domain protein</fullName>
    </submittedName>
</protein>
<evidence type="ECO:0000313" key="5">
    <source>
        <dbReference type="Proteomes" id="UP001151760"/>
    </source>
</evidence>
<accession>A0ABQ5ALB8</accession>
<dbReference type="SMART" id="SM00343">
    <property type="entry name" value="ZnF_C2HC"/>
    <property type="match status" value="2"/>
</dbReference>
<evidence type="ECO:0000256" key="2">
    <source>
        <dbReference type="SAM" id="MobiDB-lite"/>
    </source>
</evidence>
<dbReference type="InterPro" id="IPR036875">
    <property type="entry name" value="Znf_CCHC_sf"/>
</dbReference>
<gene>
    <name evidence="4" type="ORF">Tco_0823706</name>
</gene>
<keyword evidence="5" id="KW-1185">Reference proteome</keyword>
<keyword evidence="1" id="KW-0862">Zinc</keyword>
<evidence type="ECO:0000256" key="1">
    <source>
        <dbReference type="PROSITE-ProRule" id="PRU00047"/>
    </source>
</evidence>
<sequence length="263" mass="30046">MSRNPKEFYGTEGAVDLLSWFESVNSKLSITKCAEGNKVEYTACLLQGRALTWWNAQVQTRGREAANGLSWENFKKLLTEEYCRKYQLARMVPHMVFTEKKRVDHYIWGLVPEVRRMVTSSNPITLQDVVGMAYRLTKDVVRSSGVSKGNDSGRKRYEDQQRNRGHNQQDKRQRVTKNYGVVVQEPRPNAGPYPKCARCNLHHLGNCPKCDKCKQTGHLARNCHRAACYKCGSFDHLKNICPRLNRAPNKNNNNNAGNQRASA</sequence>
<comment type="caution">
    <text evidence="4">The sequence shown here is derived from an EMBL/GenBank/DDBJ whole genome shotgun (WGS) entry which is preliminary data.</text>
</comment>
<name>A0ABQ5ALB8_9ASTR</name>
<organism evidence="4 5">
    <name type="scientific">Tanacetum coccineum</name>
    <dbReference type="NCBI Taxonomy" id="301880"/>
    <lineage>
        <taxon>Eukaryota</taxon>
        <taxon>Viridiplantae</taxon>
        <taxon>Streptophyta</taxon>
        <taxon>Embryophyta</taxon>
        <taxon>Tracheophyta</taxon>
        <taxon>Spermatophyta</taxon>
        <taxon>Magnoliopsida</taxon>
        <taxon>eudicotyledons</taxon>
        <taxon>Gunneridae</taxon>
        <taxon>Pentapetalae</taxon>
        <taxon>asterids</taxon>
        <taxon>campanulids</taxon>
        <taxon>Asterales</taxon>
        <taxon>Asteraceae</taxon>
        <taxon>Asteroideae</taxon>
        <taxon>Anthemideae</taxon>
        <taxon>Anthemidinae</taxon>
        <taxon>Tanacetum</taxon>
    </lineage>
</organism>
<dbReference type="Pfam" id="PF00098">
    <property type="entry name" value="zf-CCHC"/>
    <property type="match status" value="2"/>
</dbReference>
<feature type="domain" description="CCHC-type" evidence="3">
    <location>
        <begin position="228"/>
        <end position="243"/>
    </location>
</feature>
<dbReference type="Gene3D" id="4.10.60.10">
    <property type="entry name" value="Zinc finger, CCHC-type"/>
    <property type="match status" value="1"/>
</dbReference>
<evidence type="ECO:0000313" key="4">
    <source>
        <dbReference type="EMBL" id="GJT02537.1"/>
    </source>
</evidence>
<dbReference type="PROSITE" id="PS50158">
    <property type="entry name" value="ZF_CCHC"/>
    <property type="match status" value="2"/>
</dbReference>
<keyword evidence="1" id="KW-0479">Metal-binding</keyword>
<reference evidence="4" key="2">
    <citation type="submission" date="2022-01" db="EMBL/GenBank/DDBJ databases">
        <authorList>
            <person name="Yamashiro T."/>
            <person name="Shiraishi A."/>
            <person name="Satake H."/>
            <person name="Nakayama K."/>
        </authorList>
    </citation>
    <scope>NUCLEOTIDE SEQUENCE</scope>
</reference>
<feature type="domain" description="CCHC-type" evidence="3">
    <location>
        <begin position="209"/>
        <end position="223"/>
    </location>
</feature>
<dbReference type="PANTHER" id="PTHR34482:SF36">
    <property type="entry name" value="RETROTRANSPOSON GAG DOMAIN-CONTAINING PROTEIN"/>
    <property type="match status" value="1"/>
</dbReference>
<dbReference type="SUPFAM" id="SSF57756">
    <property type="entry name" value="Retrovirus zinc finger-like domains"/>
    <property type="match status" value="1"/>
</dbReference>
<dbReference type="PANTHER" id="PTHR34482">
    <property type="entry name" value="DNA DAMAGE-INDUCIBLE PROTEIN 1-LIKE"/>
    <property type="match status" value="1"/>
</dbReference>
<keyword evidence="1" id="KW-0863">Zinc-finger</keyword>
<reference evidence="4" key="1">
    <citation type="journal article" date="2022" name="Int. J. Mol. Sci.">
        <title>Draft Genome of Tanacetum Coccineum: Genomic Comparison of Closely Related Tanacetum-Family Plants.</title>
        <authorList>
            <person name="Yamashiro T."/>
            <person name="Shiraishi A."/>
            <person name="Nakayama K."/>
            <person name="Satake H."/>
        </authorList>
    </citation>
    <scope>NUCLEOTIDE SEQUENCE</scope>
</reference>
<proteinExistence type="predicted"/>
<feature type="region of interest" description="Disordered" evidence="2">
    <location>
        <begin position="143"/>
        <end position="178"/>
    </location>
</feature>
<dbReference type="Proteomes" id="UP001151760">
    <property type="component" value="Unassembled WGS sequence"/>
</dbReference>
<feature type="compositionally biased region" description="Basic and acidic residues" evidence="2">
    <location>
        <begin position="151"/>
        <end position="173"/>
    </location>
</feature>
<dbReference type="InterPro" id="IPR001878">
    <property type="entry name" value="Znf_CCHC"/>
</dbReference>
<dbReference type="EMBL" id="BQNB010012357">
    <property type="protein sequence ID" value="GJT02537.1"/>
    <property type="molecule type" value="Genomic_DNA"/>
</dbReference>